<keyword evidence="1" id="KW-0472">Membrane</keyword>
<keyword evidence="1" id="KW-0812">Transmembrane</keyword>
<dbReference type="Proteomes" id="UP001326110">
    <property type="component" value="Chromosome"/>
</dbReference>
<dbReference type="RefSeq" id="WP_019920253.1">
    <property type="nucleotide sequence ID" value="NZ_CP140152.1"/>
</dbReference>
<evidence type="ECO:0000256" key="1">
    <source>
        <dbReference type="SAM" id="Phobius"/>
    </source>
</evidence>
<feature type="transmembrane region" description="Helical" evidence="1">
    <location>
        <begin position="53"/>
        <end position="75"/>
    </location>
</feature>
<proteinExistence type="predicted"/>
<accession>A0ABZ0XTA1</accession>
<dbReference type="GeneID" id="43162152"/>
<keyword evidence="1" id="KW-1133">Transmembrane helix</keyword>
<sequence length="133" mass="14755">MQFSASTFRRIVCASGVYDLLVTAPFATPWTFALAHSQLSTINQALGGAALPAFAPFHVLFACLLGSVVLVWSVLRIADPQQRFGRYDGAARMLFGTWMMWALNATGEPLLWLFIVPELAWGVVQWWPVREPA</sequence>
<evidence type="ECO:0000313" key="3">
    <source>
        <dbReference type="Proteomes" id="UP001326110"/>
    </source>
</evidence>
<organism evidence="2 3">
    <name type="scientific">Duganella zoogloeoides</name>
    <dbReference type="NCBI Taxonomy" id="75659"/>
    <lineage>
        <taxon>Bacteria</taxon>
        <taxon>Pseudomonadati</taxon>
        <taxon>Pseudomonadota</taxon>
        <taxon>Betaproteobacteria</taxon>
        <taxon>Burkholderiales</taxon>
        <taxon>Oxalobacteraceae</taxon>
        <taxon>Telluria group</taxon>
        <taxon>Duganella</taxon>
    </lineage>
</organism>
<dbReference type="EMBL" id="CP140152">
    <property type="protein sequence ID" value="WQH02826.1"/>
    <property type="molecule type" value="Genomic_DNA"/>
</dbReference>
<keyword evidence="3" id="KW-1185">Reference proteome</keyword>
<evidence type="ECO:0000313" key="2">
    <source>
        <dbReference type="EMBL" id="WQH02826.1"/>
    </source>
</evidence>
<reference evidence="2 3" key="1">
    <citation type="submission" date="2023-11" db="EMBL/GenBank/DDBJ databases">
        <title>MicrobeMod: A computational toolkit for identifying prokaryotic methylation and restriction-modification with nanopore sequencing.</title>
        <authorList>
            <person name="Crits-Christoph A."/>
            <person name="Kang S.C."/>
            <person name="Lee H."/>
            <person name="Ostrov N."/>
        </authorList>
    </citation>
    <scope>NUCLEOTIDE SEQUENCE [LARGE SCALE GENOMIC DNA]</scope>
    <source>
        <strain evidence="2 3">ATCC 25935</strain>
    </source>
</reference>
<name>A0ABZ0XTA1_9BURK</name>
<feature type="transmembrane region" description="Helical" evidence="1">
    <location>
        <begin position="12"/>
        <end position="33"/>
    </location>
</feature>
<protein>
    <submittedName>
        <fullName evidence="2">Uncharacterized protein</fullName>
    </submittedName>
</protein>
<gene>
    <name evidence="2" type="ORF">SR858_17355</name>
</gene>